<protein>
    <submittedName>
        <fullName evidence="4">8-oxo-dGTP pyrophosphatase MutT (NUDIX family)</fullName>
    </submittedName>
</protein>
<dbReference type="AlphaFoldDB" id="A0A841BRC2"/>
<dbReference type="PANTHER" id="PTHR43046:SF14">
    <property type="entry name" value="MUTT_NUDIX FAMILY PROTEIN"/>
    <property type="match status" value="1"/>
</dbReference>
<dbReference type="Pfam" id="PF00293">
    <property type="entry name" value="NUDIX"/>
    <property type="match status" value="1"/>
</dbReference>
<dbReference type="CDD" id="cd02883">
    <property type="entry name" value="NUDIX_Hydrolase"/>
    <property type="match status" value="1"/>
</dbReference>
<dbReference type="PROSITE" id="PS51462">
    <property type="entry name" value="NUDIX"/>
    <property type="match status" value="1"/>
</dbReference>
<dbReference type="PROSITE" id="PS00893">
    <property type="entry name" value="NUDIX_BOX"/>
    <property type="match status" value="1"/>
</dbReference>
<keyword evidence="5" id="KW-1185">Reference proteome</keyword>
<reference evidence="4 5" key="1">
    <citation type="submission" date="2020-08" db="EMBL/GenBank/DDBJ databases">
        <title>Sequencing the genomes of 1000 actinobacteria strains.</title>
        <authorList>
            <person name="Klenk H.-P."/>
        </authorList>
    </citation>
    <scope>NUCLEOTIDE SEQUENCE [LARGE SCALE GENOMIC DNA]</scope>
    <source>
        <strain evidence="4 5">DSM 45362</strain>
    </source>
</reference>
<feature type="domain" description="Nudix hydrolase" evidence="3">
    <location>
        <begin position="38"/>
        <end position="169"/>
    </location>
</feature>
<dbReference type="SUPFAM" id="SSF55811">
    <property type="entry name" value="Nudix"/>
    <property type="match status" value="1"/>
</dbReference>
<comment type="cofactor">
    <cofactor evidence="1">
        <name>Mg(2+)</name>
        <dbReference type="ChEBI" id="CHEBI:18420"/>
    </cofactor>
</comment>
<dbReference type="InterPro" id="IPR020084">
    <property type="entry name" value="NUDIX_hydrolase_CS"/>
</dbReference>
<evidence type="ECO:0000259" key="3">
    <source>
        <dbReference type="PROSITE" id="PS51462"/>
    </source>
</evidence>
<dbReference type="InterPro" id="IPR015797">
    <property type="entry name" value="NUDIX_hydrolase-like_dom_sf"/>
</dbReference>
<name>A0A841BRC2_9ACTN</name>
<accession>A0A841BRC2</accession>
<dbReference type="GO" id="GO:0016787">
    <property type="term" value="F:hydrolase activity"/>
    <property type="evidence" value="ECO:0007669"/>
    <property type="project" value="UniProtKB-KW"/>
</dbReference>
<evidence type="ECO:0000313" key="5">
    <source>
        <dbReference type="Proteomes" id="UP000587527"/>
    </source>
</evidence>
<dbReference type="PANTHER" id="PTHR43046">
    <property type="entry name" value="GDP-MANNOSE MANNOSYL HYDROLASE"/>
    <property type="match status" value="1"/>
</dbReference>
<organism evidence="4 5">
    <name type="scientific">Allocatelliglobosispora scoriae</name>
    <dbReference type="NCBI Taxonomy" id="643052"/>
    <lineage>
        <taxon>Bacteria</taxon>
        <taxon>Bacillati</taxon>
        <taxon>Actinomycetota</taxon>
        <taxon>Actinomycetes</taxon>
        <taxon>Micromonosporales</taxon>
        <taxon>Micromonosporaceae</taxon>
        <taxon>Allocatelliglobosispora</taxon>
    </lineage>
</organism>
<proteinExistence type="predicted"/>
<sequence length="173" mass="18701">MTRRRSPMRVRLTALGYGVFYRLPHKLRMRLVRLATPKYTIGAVGLIFDSEAADPGRILLLRQPPGRGWTLPAGLLGRGETPLTGAVREIAEETGIELTPDQITPAVPSAVVHTNGKWVDTVFTVRVPAATTTLDVDGAEVFEAAWHAVDELPKLTPATARLLAIYGIGPLAS</sequence>
<evidence type="ECO:0000256" key="2">
    <source>
        <dbReference type="ARBA" id="ARBA00022801"/>
    </source>
</evidence>
<dbReference type="Proteomes" id="UP000587527">
    <property type="component" value="Unassembled WGS sequence"/>
</dbReference>
<keyword evidence="2" id="KW-0378">Hydrolase</keyword>
<comment type="caution">
    <text evidence="4">The sequence shown here is derived from an EMBL/GenBank/DDBJ whole genome shotgun (WGS) entry which is preliminary data.</text>
</comment>
<evidence type="ECO:0000313" key="4">
    <source>
        <dbReference type="EMBL" id="MBB5869463.1"/>
    </source>
</evidence>
<dbReference type="InterPro" id="IPR000086">
    <property type="entry name" value="NUDIX_hydrolase_dom"/>
</dbReference>
<dbReference type="EMBL" id="JACHMN010000002">
    <property type="protein sequence ID" value="MBB5869463.1"/>
    <property type="molecule type" value="Genomic_DNA"/>
</dbReference>
<evidence type="ECO:0000256" key="1">
    <source>
        <dbReference type="ARBA" id="ARBA00001946"/>
    </source>
</evidence>
<dbReference type="Gene3D" id="3.90.79.10">
    <property type="entry name" value="Nucleoside Triphosphate Pyrophosphohydrolase"/>
    <property type="match status" value="1"/>
</dbReference>
<gene>
    <name evidence="4" type="ORF">F4553_002842</name>
</gene>